<gene>
    <name evidence="2" type="ORF">mRhiFer1_008481</name>
</gene>
<protein>
    <submittedName>
        <fullName evidence="2">Uncharacterized protein</fullName>
    </submittedName>
</protein>
<organism evidence="2 3">
    <name type="scientific">Rhinolophus ferrumequinum</name>
    <name type="common">Greater horseshoe bat</name>
    <dbReference type="NCBI Taxonomy" id="59479"/>
    <lineage>
        <taxon>Eukaryota</taxon>
        <taxon>Metazoa</taxon>
        <taxon>Chordata</taxon>
        <taxon>Craniata</taxon>
        <taxon>Vertebrata</taxon>
        <taxon>Euteleostomi</taxon>
        <taxon>Mammalia</taxon>
        <taxon>Eutheria</taxon>
        <taxon>Laurasiatheria</taxon>
        <taxon>Chiroptera</taxon>
        <taxon>Yinpterochiroptera</taxon>
        <taxon>Rhinolophoidea</taxon>
        <taxon>Rhinolophidae</taxon>
        <taxon>Rhinolophinae</taxon>
        <taxon>Rhinolophus</taxon>
    </lineage>
</organism>
<evidence type="ECO:0000313" key="3">
    <source>
        <dbReference type="Proteomes" id="UP000585614"/>
    </source>
</evidence>
<comment type="caution">
    <text evidence="2">The sequence shown here is derived from an EMBL/GenBank/DDBJ whole genome shotgun (WGS) entry which is preliminary data.</text>
</comment>
<dbReference type="Proteomes" id="UP000585614">
    <property type="component" value="Unassembled WGS sequence"/>
</dbReference>
<dbReference type="AlphaFoldDB" id="A0A7J7UX15"/>
<feature type="compositionally biased region" description="Basic and acidic residues" evidence="1">
    <location>
        <begin position="53"/>
        <end position="69"/>
    </location>
</feature>
<reference evidence="2 3" key="1">
    <citation type="journal article" date="2020" name="Nature">
        <title>Six reference-quality genomes reveal evolution of bat adaptations.</title>
        <authorList>
            <person name="Jebb D."/>
            <person name="Huang Z."/>
            <person name="Pippel M."/>
            <person name="Hughes G.M."/>
            <person name="Lavrichenko K."/>
            <person name="Devanna P."/>
            <person name="Winkler S."/>
            <person name="Jermiin L.S."/>
            <person name="Skirmuntt E.C."/>
            <person name="Katzourakis A."/>
            <person name="Burkitt-Gray L."/>
            <person name="Ray D.A."/>
            <person name="Sullivan K.A.M."/>
            <person name="Roscito J.G."/>
            <person name="Kirilenko B.M."/>
            <person name="Davalos L.M."/>
            <person name="Corthals A.P."/>
            <person name="Power M.L."/>
            <person name="Jones G."/>
            <person name="Ransome R.D."/>
            <person name="Dechmann D.K.N."/>
            <person name="Locatelli A.G."/>
            <person name="Puechmaille S.J."/>
            <person name="Fedrigo O."/>
            <person name="Jarvis E.D."/>
            <person name="Hiller M."/>
            <person name="Vernes S.C."/>
            <person name="Myers E.W."/>
            <person name="Teeling E.C."/>
        </authorList>
    </citation>
    <scope>NUCLEOTIDE SEQUENCE [LARGE SCALE GENOMIC DNA]</scope>
    <source>
        <strain evidence="2">MRhiFer1</strain>
        <tissue evidence="2">Lung</tissue>
    </source>
</reference>
<feature type="region of interest" description="Disordered" evidence="1">
    <location>
        <begin position="163"/>
        <end position="184"/>
    </location>
</feature>
<feature type="compositionally biased region" description="Polar residues" evidence="1">
    <location>
        <begin position="174"/>
        <end position="184"/>
    </location>
</feature>
<evidence type="ECO:0000256" key="1">
    <source>
        <dbReference type="SAM" id="MobiDB-lite"/>
    </source>
</evidence>
<sequence length="184" mass="19909">MDMGSGWLPVKWLVAHHSPFSLAEKPGQRLDLRTSPKKRHVAVTRQESGTPDKCGEPESKVRSEAEGLIHWEPVLGVSGSLQSTTGENDPGLGPPNKSGPTCKQPDRLKLNRLYSGSGSPACEGSRSQGLRESMIAESVPNTVCKGQHKSKLSVPGRGEQVAGKWSWQEAKMASSIQSDRSSRR</sequence>
<evidence type="ECO:0000313" key="2">
    <source>
        <dbReference type="EMBL" id="KAF6317419.1"/>
    </source>
</evidence>
<dbReference type="EMBL" id="JACAGC010000015">
    <property type="protein sequence ID" value="KAF6317419.1"/>
    <property type="molecule type" value="Genomic_DNA"/>
</dbReference>
<accession>A0A7J7UX15</accession>
<feature type="region of interest" description="Disordered" evidence="1">
    <location>
        <begin position="19"/>
        <end position="106"/>
    </location>
</feature>
<name>A0A7J7UX15_RHIFE</name>
<proteinExistence type="predicted"/>